<comment type="caution">
    <text evidence="1">The sequence shown here is derived from an EMBL/GenBank/DDBJ whole genome shotgun (WGS) entry which is preliminary data.</text>
</comment>
<dbReference type="EMBL" id="MU853357">
    <property type="protein sequence ID" value="KAK4109268.1"/>
    <property type="molecule type" value="Genomic_DNA"/>
</dbReference>
<reference evidence="1" key="2">
    <citation type="submission" date="2023-05" db="EMBL/GenBank/DDBJ databases">
        <authorList>
            <consortium name="Lawrence Berkeley National Laboratory"/>
            <person name="Steindorff A."/>
            <person name="Hensen N."/>
            <person name="Bonometti L."/>
            <person name="Westerberg I."/>
            <person name="Brannstrom I.O."/>
            <person name="Guillou S."/>
            <person name="Cros-Aarteil S."/>
            <person name="Calhoun S."/>
            <person name="Haridas S."/>
            <person name="Kuo A."/>
            <person name="Mondo S."/>
            <person name="Pangilinan J."/>
            <person name="Riley R."/>
            <person name="Labutti K."/>
            <person name="Andreopoulos B."/>
            <person name="Lipzen A."/>
            <person name="Chen C."/>
            <person name="Yanf M."/>
            <person name="Daum C."/>
            <person name="Ng V."/>
            <person name="Clum A."/>
            <person name="Ohm R."/>
            <person name="Martin F."/>
            <person name="Silar P."/>
            <person name="Natvig D."/>
            <person name="Lalanne C."/>
            <person name="Gautier V."/>
            <person name="Ament-Velasquez S.L."/>
            <person name="Kruys A."/>
            <person name="Hutchinson M.I."/>
            <person name="Powell A.J."/>
            <person name="Barry K."/>
            <person name="Miller A.N."/>
            <person name="Grigoriev I.V."/>
            <person name="Debuchy R."/>
            <person name="Gladieux P."/>
            <person name="Thoren M.H."/>
            <person name="Johannesson H."/>
        </authorList>
    </citation>
    <scope>NUCLEOTIDE SEQUENCE</scope>
    <source>
        <strain evidence="1">CBS 508.74</strain>
    </source>
</reference>
<gene>
    <name evidence="1" type="ORF">N656DRAFT_346862</name>
</gene>
<organism evidence="1 2">
    <name type="scientific">Canariomyces notabilis</name>
    <dbReference type="NCBI Taxonomy" id="2074819"/>
    <lineage>
        <taxon>Eukaryota</taxon>
        <taxon>Fungi</taxon>
        <taxon>Dikarya</taxon>
        <taxon>Ascomycota</taxon>
        <taxon>Pezizomycotina</taxon>
        <taxon>Sordariomycetes</taxon>
        <taxon>Sordariomycetidae</taxon>
        <taxon>Sordariales</taxon>
        <taxon>Chaetomiaceae</taxon>
        <taxon>Canariomyces</taxon>
    </lineage>
</organism>
<dbReference type="Proteomes" id="UP001302812">
    <property type="component" value="Unassembled WGS sequence"/>
</dbReference>
<sequence>MAVQQVVPLRYNDPRALDKELKMLFGDGNYAVDFEMGQFILTAPRQLTENEIAHIKSKQRHYKRRSNRGNEVLKVLDVVTMESWR</sequence>
<accession>A0AAN6QFF8</accession>
<reference evidence="1" key="1">
    <citation type="journal article" date="2023" name="Mol. Phylogenet. Evol.">
        <title>Genome-scale phylogeny and comparative genomics of the fungal order Sordariales.</title>
        <authorList>
            <person name="Hensen N."/>
            <person name="Bonometti L."/>
            <person name="Westerberg I."/>
            <person name="Brannstrom I.O."/>
            <person name="Guillou S."/>
            <person name="Cros-Aarteil S."/>
            <person name="Calhoun S."/>
            <person name="Haridas S."/>
            <person name="Kuo A."/>
            <person name="Mondo S."/>
            <person name="Pangilinan J."/>
            <person name="Riley R."/>
            <person name="LaButti K."/>
            <person name="Andreopoulos B."/>
            <person name="Lipzen A."/>
            <person name="Chen C."/>
            <person name="Yan M."/>
            <person name="Daum C."/>
            <person name="Ng V."/>
            <person name="Clum A."/>
            <person name="Steindorff A."/>
            <person name="Ohm R.A."/>
            <person name="Martin F."/>
            <person name="Silar P."/>
            <person name="Natvig D.O."/>
            <person name="Lalanne C."/>
            <person name="Gautier V."/>
            <person name="Ament-Velasquez S.L."/>
            <person name="Kruys A."/>
            <person name="Hutchinson M.I."/>
            <person name="Powell A.J."/>
            <person name="Barry K."/>
            <person name="Miller A.N."/>
            <person name="Grigoriev I.V."/>
            <person name="Debuchy R."/>
            <person name="Gladieux P."/>
            <person name="Hiltunen Thoren M."/>
            <person name="Johannesson H."/>
        </authorList>
    </citation>
    <scope>NUCLEOTIDE SEQUENCE</scope>
    <source>
        <strain evidence="1">CBS 508.74</strain>
    </source>
</reference>
<evidence type="ECO:0000313" key="1">
    <source>
        <dbReference type="EMBL" id="KAK4109268.1"/>
    </source>
</evidence>
<dbReference type="GeneID" id="89933444"/>
<evidence type="ECO:0000313" key="2">
    <source>
        <dbReference type="Proteomes" id="UP001302812"/>
    </source>
</evidence>
<proteinExistence type="predicted"/>
<keyword evidence="2" id="KW-1185">Reference proteome</keyword>
<protein>
    <submittedName>
        <fullName evidence="1">Uncharacterized protein</fullName>
    </submittedName>
</protein>
<dbReference type="AlphaFoldDB" id="A0AAN6QFF8"/>
<dbReference type="RefSeq" id="XP_064666838.1">
    <property type="nucleotide sequence ID" value="XM_064809321.1"/>
</dbReference>
<name>A0AAN6QFF8_9PEZI</name>